<evidence type="ECO:0000313" key="5">
    <source>
        <dbReference type="EMBL" id="ACZ18322.1"/>
    </source>
</evidence>
<protein>
    <submittedName>
        <fullName evidence="5">Cobalamin adenosyltransferase</fullName>
    </submittedName>
</protein>
<dbReference type="InterPro" id="IPR009194">
    <property type="entry name" value="AdoTrfase_EutT"/>
</dbReference>
<dbReference type="PATRIC" id="fig|525903.6.peg.85"/>
<evidence type="ECO:0000256" key="3">
    <source>
        <dbReference type="ARBA" id="ARBA00022840"/>
    </source>
</evidence>
<evidence type="ECO:0000256" key="1">
    <source>
        <dbReference type="ARBA" id="ARBA00022679"/>
    </source>
</evidence>
<dbReference type="OrthoDB" id="306726at2"/>
<dbReference type="RefSeq" id="WP_012868838.1">
    <property type="nucleotide sequence ID" value="NC_013522.1"/>
</dbReference>
<dbReference type="Pfam" id="PF01923">
    <property type="entry name" value="Cob_adeno_trans"/>
    <property type="match status" value="1"/>
</dbReference>
<organism evidence="5 6">
    <name type="scientific">Thermanaerovibrio acidaminovorans (strain ATCC 49978 / DSM 6589 / Su883)</name>
    <name type="common">Selenomonas acidaminovorans</name>
    <dbReference type="NCBI Taxonomy" id="525903"/>
    <lineage>
        <taxon>Bacteria</taxon>
        <taxon>Thermotogati</taxon>
        <taxon>Synergistota</taxon>
        <taxon>Synergistia</taxon>
        <taxon>Synergistales</taxon>
        <taxon>Synergistaceae</taxon>
        <taxon>Thermanaerovibrio</taxon>
    </lineage>
</organism>
<dbReference type="InterPro" id="IPR036451">
    <property type="entry name" value="CblAdoTrfase-like_sf"/>
</dbReference>
<reference evidence="5 6" key="1">
    <citation type="journal article" date="2009" name="Stand. Genomic Sci.">
        <title>Complete genome sequence of Thermanaerovibrio acidaminovorans type strain (Su883).</title>
        <authorList>
            <person name="Chovatia M."/>
            <person name="Sikorski J."/>
            <person name="Schroder M."/>
            <person name="Lapidus A."/>
            <person name="Nolan M."/>
            <person name="Tice H."/>
            <person name="Glavina Del Rio T."/>
            <person name="Copeland A."/>
            <person name="Cheng J.F."/>
            <person name="Lucas S."/>
            <person name="Chen F."/>
            <person name="Bruce D."/>
            <person name="Goodwin L."/>
            <person name="Pitluck S."/>
            <person name="Ivanova N."/>
            <person name="Mavromatis K."/>
            <person name="Ovchinnikova G."/>
            <person name="Pati A."/>
            <person name="Chen A."/>
            <person name="Palaniappan K."/>
            <person name="Land M."/>
            <person name="Hauser L."/>
            <person name="Chang Y.J."/>
            <person name="Jeffries C.D."/>
            <person name="Chain P."/>
            <person name="Saunders E."/>
            <person name="Detter J.C."/>
            <person name="Brettin T."/>
            <person name="Rohde M."/>
            <person name="Goker M."/>
            <person name="Spring S."/>
            <person name="Bristow J."/>
            <person name="Markowitz V."/>
            <person name="Hugenholtz P."/>
            <person name="Kyrpides N.C."/>
            <person name="Klenk H.P."/>
            <person name="Eisen J.A."/>
        </authorList>
    </citation>
    <scope>NUCLEOTIDE SEQUENCE [LARGE SCALE GENOMIC DNA]</scope>
    <source>
        <strain evidence="6">ATCC 49978 / DSM 6589 / Su883</strain>
    </source>
</reference>
<dbReference type="Gene3D" id="1.20.1200.10">
    <property type="entry name" value="Cobalamin adenosyltransferase-like"/>
    <property type="match status" value="1"/>
</dbReference>
<keyword evidence="1" id="KW-0808">Transferase</keyword>
<dbReference type="EMBL" id="CP001818">
    <property type="protein sequence ID" value="ACZ18322.1"/>
    <property type="molecule type" value="Genomic_DNA"/>
</dbReference>
<dbReference type="InterPro" id="IPR016030">
    <property type="entry name" value="CblAdoTrfase-like"/>
</dbReference>
<dbReference type="STRING" id="525903.Taci_0082"/>
<keyword evidence="6" id="KW-1185">Reference proteome</keyword>
<feature type="domain" description="Cobalamin adenosyltransferase-like" evidence="4">
    <location>
        <begin position="82"/>
        <end position="242"/>
    </location>
</feature>
<evidence type="ECO:0000259" key="4">
    <source>
        <dbReference type="Pfam" id="PF01923"/>
    </source>
</evidence>
<evidence type="ECO:0000256" key="2">
    <source>
        <dbReference type="ARBA" id="ARBA00022741"/>
    </source>
</evidence>
<dbReference type="eggNOG" id="COG4812">
    <property type="taxonomic scope" value="Bacteria"/>
</dbReference>
<evidence type="ECO:0000313" key="6">
    <source>
        <dbReference type="Proteomes" id="UP000002030"/>
    </source>
</evidence>
<dbReference type="AlphaFoldDB" id="D1B7R9"/>
<keyword evidence="2" id="KW-0547">Nucleotide-binding</keyword>
<dbReference type="SUPFAM" id="SSF89028">
    <property type="entry name" value="Cobalamin adenosyltransferase-like"/>
    <property type="match status" value="1"/>
</dbReference>
<dbReference type="GO" id="GO:0009236">
    <property type="term" value="P:cobalamin biosynthetic process"/>
    <property type="evidence" value="ECO:0007669"/>
    <property type="project" value="InterPro"/>
</dbReference>
<dbReference type="GO" id="GO:0008817">
    <property type="term" value="F:corrinoid adenosyltransferase activity"/>
    <property type="evidence" value="ECO:0007669"/>
    <property type="project" value="InterPro"/>
</dbReference>
<keyword evidence="3" id="KW-0067">ATP-binding</keyword>
<sequence>MKLVTEQDLRAQIGGKEVDRYVVDRDTIVTPSARQYLSDRRIQLVVESPKVDLPAGEEEGPREVLRAALPAPFVGPDGGAFREKPEHMTHLKGNRLVPKGHPVIAFRGKLDTLQARIVALQARAAEVGREDLAEELEDFLGLVRGLVSAEVMGSPVEEIPLMGMEWDQIRRMSHNPRKHFGIGHIRAHYSMGSICAELNLLRALAREAELAAFKAFNREEGPSRPDVIRALNRLSSAFYVMMYRNLPKGYDKEY</sequence>
<dbReference type="Proteomes" id="UP000002030">
    <property type="component" value="Chromosome"/>
</dbReference>
<dbReference type="EnsemblBacteria" id="ACZ18322">
    <property type="protein sequence ID" value="ACZ18322"/>
    <property type="gene ID" value="Taci_0082"/>
</dbReference>
<dbReference type="GO" id="GO:0005524">
    <property type="term" value="F:ATP binding"/>
    <property type="evidence" value="ECO:0007669"/>
    <property type="project" value="UniProtKB-KW"/>
</dbReference>
<proteinExistence type="predicted"/>
<dbReference type="PIRSF" id="PIRSF012294">
    <property type="entry name" value="ATR_EutT"/>
    <property type="match status" value="1"/>
</dbReference>
<accession>D1B7R9</accession>
<dbReference type="GO" id="GO:0006580">
    <property type="term" value="P:ethanolamine metabolic process"/>
    <property type="evidence" value="ECO:0007669"/>
    <property type="project" value="InterPro"/>
</dbReference>
<gene>
    <name evidence="5" type="ordered locus">Taci_0082</name>
</gene>
<name>D1B7R9_THEAS</name>
<dbReference type="KEGG" id="tai:Taci_0082"/>
<dbReference type="HOGENOM" id="CLU_093470_1_0_0"/>